<organism evidence="4">
    <name type="scientific">Mytilinidion resinicola</name>
    <dbReference type="NCBI Taxonomy" id="574789"/>
    <lineage>
        <taxon>Eukaryota</taxon>
        <taxon>Fungi</taxon>
        <taxon>Dikarya</taxon>
        <taxon>Ascomycota</taxon>
        <taxon>Pezizomycotina</taxon>
        <taxon>Dothideomycetes</taxon>
        <taxon>Pleosporomycetidae</taxon>
        <taxon>Mytilinidiales</taxon>
        <taxon>Mytilinidiaceae</taxon>
        <taxon>Mytilinidion</taxon>
    </lineage>
</organism>
<dbReference type="GO" id="GO:0016491">
    <property type="term" value="F:oxidoreductase activity"/>
    <property type="evidence" value="ECO:0007669"/>
    <property type="project" value="UniProtKB-KW"/>
</dbReference>
<reference evidence="6" key="3">
    <citation type="submission" date="2025-04" db="UniProtKB">
        <authorList>
            <consortium name="RefSeq"/>
        </authorList>
    </citation>
    <scope>IDENTIFICATION</scope>
    <source>
        <strain evidence="6">CBS 304.34</strain>
    </source>
</reference>
<dbReference type="InterPro" id="IPR005123">
    <property type="entry name" value="Oxoglu/Fe-dep_dioxygenase_dom"/>
</dbReference>
<dbReference type="OrthoDB" id="288590at2759"/>
<dbReference type="InterPro" id="IPR050231">
    <property type="entry name" value="Iron_ascorbate_oxido_reductase"/>
</dbReference>
<evidence type="ECO:0000256" key="1">
    <source>
        <dbReference type="ARBA" id="ARBA00008056"/>
    </source>
</evidence>
<dbReference type="AlphaFoldDB" id="A0A6A6Y4B1"/>
<evidence type="ECO:0000313" key="5">
    <source>
        <dbReference type="Proteomes" id="UP000504636"/>
    </source>
</evidence>
<keyword evidence="2" id="KW-0560">Oxidoreductase</keyword>
<reference evidence="6" key="2">
    <citation type="submission" date="2020-04" db="EMBL/GenBank/DDBJ databases">
        <authorList>
            <consortium name="NCBI Genome Project"/>
        </authorList>
    </citation>
    <scope>NUCLEOTIDE SEQUENCE</scope>
    <source>
        <strain evidence="6">CBS 304.34</strain>
    </source>
</reference>
<sequence length="271" mass="29542">MSYRTRLIFEQVFKTGREIEAITFINPTVAAPFPAIQRLFGYLAQNAAAVAAFNDTYALRGIFKTAATTDPTFFTAITAHHVPLILASLSAVAGRDLVPLHAELNVNFRLIDYTPATASPASQNGCGAHTDYGTFSIIFQDGTAGLEMETPGAPGVWVPVPGDATVLLCGWCAVVLSGGKMAAARHRVRRVPGVRRLSAVLFVAPDLDVKMAPAERVEVFSETVNKGLFDVRWFKEVMGKKWRYREGNEKLGAGEDNVIEQDVEVEGLIWK</sequence>
<accession>A0A6A6Y4B1</accession>
<dbReference type="RefSeq" id="XP_033569828.1">
    <property type="nucleotide sequence ID" value="XM_033724620.1"/>
</dbReference>
<proteinExistence type="inferred from homology"/>
<evidence type="ECO:0000313" key="4">
    <source>
        <dbReference type="EMBL" id="KAF2802864.1"/>
    </source>
</evidence>
<dbReference type="SUPFAM" id="SSF51197">
    <property type="entry name" value="Clavaminate synthase-like"/>
    <property type="match status" value="1"/>
</dbReference>
<gene>
    <name evidence="4 6" type="ORF">BDZ99DRAFT_512295</name>
</gene>
<reference evidence="4 6" key="1">
    <citation type="journal article" date="2020" name="Stud. Mycol.">
        <title>101 Dothideomycetes genomes: a test case for predicting lifestyles and emergence of pathogens.</title>
        <authorList>
            <person name="Haridas S."/>
            <person name="Albert R."/>
            <person name="Binder M."/>
            <person name="Bloem J."/>
            <person name="Labutti K."/>
            <person name="Salamov A."/>
            <person name="Andreopoulos B."/>
            <person name="Baker S."/>
            <person name="Barry K."/>
            <person name="Bills G."/>
            <person name="Bluhm B."/>
            <person name="Cannon C."/>
            <person name="Castanera R."/>
            <person name="Culley D."/>
            <person name="Daum C."/>
            <person name="Ezra D."/>
            <person name="Gonzalez J."/>
            <person name="Henrissat B."/>
            <person name="Kuo A."/>
            <person name="Liang C."/>
            <person name="Lipzen A."/>
            <person name="Lutzoni F."/>
            <person name="Magnuson J."/>
            <person name="Mondo S."/>
            <person name="Nolan M."/>
            <person name="Ohm R."/>
            <person name="Pangilinan J."/>
            <person name="Park H.-J."/>
            <person name="Ramirez L."/>
            <person name="Alfaro M."/>
            <person name="Sun H."/>
            <person name="Tritt A."/>
            <person name="Yoshinaga Y."/>
            <person name="Zwiers L.-H."/>
            <person name="Turgeon B."/>
            <person name="Goodwin S."/>
            <person name="Spatafora J."/>
            <person name="Crous P."/>
            <person name="Grigoriev I."/>
        </authorList>
    </citation>
    <scope>NUCLEOTIDE SEQUENCE</scope>
    <source>
        <strain evidence="4 6">CBS 304.34</strain>
    </source>
</reference>
<dbReference type="InterPro" id="IPR027443">
    <property type="entry name" value="IPNS-like_sf"/>
</dbReference>
<keyword evidence="2" id="KW-0479">Metal-binding</keyword>
<dbReference type="PANTHER" id="PTHR47990">
    <property type="entry name" value="2-OXOGLUTARATE (2OG) AND FE(II)-DEPENDENT OXYGENASE SUPERFAMILY PROTEIN-RELATED"/>
    <property type="match status" value="1"/>
</dbReference>
<evidence type="ECO:0000313" key="6">
    <source>
        <dbReference type="RefSeq" id="XP_033569828.1"/>
    </source>
</evidence>
<dbReference type="Pfam" id="PF03171">
    <property type="entry name" value="2OG-FeII_Oxy"/>
    <property type="match status" value="1"/>
</dbReference>
<keyword evidence="2" id="KW-0408">Iron</keyword>
<keyword evidence="5" id="KW-1185">Reference proteome</keyword>
<evidence type="ECO:0000259" key="3">
    <source>
        <dbReference type="PROSITE" id="PS51471"/>
    </source>
</evidence>
<dbReference type="Gene3D" id="2.60.120.330">
    <property type="entry name" value="B-lactam Antibiotic, Isopenicillin N Synthase, Chain"/>
    <property type="match status" value="1"/>
</dbReference>
<name>A0A6A6Y4B1_9PEZI</name>
<dbReference type="EMBL" id="MU003720">
    <property type="protein sequence ID" value="KAF2802864.1"/>
    <property type="molecule type" value="Genomic_DNA"/>
</dbReference>
<protein>
    <submittedName>
        <fullName evidence="4 6">Clavaminate synthase-like protein</fullName>
    </submittedName>
</protein>
<dbReference type="PROSITE" id="PS51471">
    <property type="entry name" value="FE2OG_OXY"/>
    <property type="match status" value="1"/>
</dbReference>
<dbReference type="Proteomes" id="UP000504636">
    <property type="component" value="Unplaced"/>
</dbReference>
<dbReference type="InterPro" id="IPR044861">
    <property type="entry name" value="IPNS-like_FE2OG_OXY"/>
</dbReference>
<comment type="similarity">
    <text evidence="1 2">Belongs to the iron/ascorbate-dependent oxidoreductase family.</text>
</comment>
<dbReference type="GeneID" id="54465513"/>
<dbReference type="GO" id="GO:0046872">
    <property type="term" value="F:metal ion binding"/>
    <property type="evidence" value="ECO:0007669"/>
    <property type="project" value="UniProtKB-KW"/>
</dbReference>
<feature type="domain" description="Fe2OG dioxygenase" evidence="3">
    <location>
        <begin position="105"/>
        <end position="205"/>
    </location>
</feature>
<evidence type="ECO:0000256" key="2">
    <source>
        <dbReference type="RuleBase" id="RU003682"/>
    </source>
</evidence>